<dbReference type="Pfam" id="PF14527">
    <property type="entry name" value="LAGLIDADG_WhiA"/>
    <property type="match status" value="1"/>
</dbReference>
<dbReference type="AlphaFoldDB" id="W4V4P9"/>
<accession>W4V4P9</accession>
<proteinExistence type="predicted"/>
<dbReference type="STRING" id="1294263.JCM21531_1551"/>
<dbReference type="InterPro" id="IPR003802">
    <property type="entry name" value="Sporulation_regulator_WhiA"/>
</dbReference>
<protein>
    <recommendedName>
        <fullName evidence="8">Cell division protein WhiA</fullName>
    </recommendedName>
</protein>
<feature type="domain" description="Sporulation regulator WhiA C-terminal" evidence="4">
    <location>
        <begin position="66"/>
        <end position="149"/>
    </location>
</feature>
<dbReference type="PANTHER" id="PTHR37307">
    <property type="entry name" value="CELL DIVISION PROTEIN WHIA-RELATED"/>
    <property type="match status" value="1"/>
</dbReference>
<dbReference type="NCBIfam" id="TIGR00647">
    <property type="entry name" value="DNA_bind_WhiA"/>
    <property type="match status" value="1"/>
</dbReference>
<dbReference type="InterPro" id="IPR039518">
    <property type="entry name" value="WhiA_LAGLIDADG_dom"/>
</dbReference>
<dbReference type="Gene3D" id="3.10.28.10">
    <property type="entry name" value="Homing endonucleases"/>
    <property type="match status" value="1"/>
</dbReference>
<dbReference type="Pfam" id="PF02650">
    <property type="entry name" value="HTH_WhiA"/>
    <property type="match status" value="1"/>
</dbReference>
<evidence type="ECO:0000256" key="3">
    <source>
        <dbReference type="ARBA" id="ARBA00023306"/>
    </source>
</evidence>
<dbReference type="GO" id="GO:0043937">
    <property type="term" value="P:regulation of sporulation"/>
    <property type="evidence" value="ECO:0007669"/>
    <property type="project" value="InterPro"/>
</dbReference>
<dbReference type="InterPro" id="IPR027434">
    <property type="entry name" value="Homing_endonucl"/>
</dbReference>
<evidence type="ECO:0000256" key="2">
    <source>
        <dbReference type="ARBA" id="ARBA00023125"/>
    </source>
</evidence>
<name>W4V4P9_9FIRM</name>
<dbReference type="GO" id="GO:0003677">
    <property type="term" value="F:DNA binding"/>
    <property type="evidence" value="ECO:0007669"/>
    <property type="project" value="UniProtKB-KW"/>
</dbReference>
<keyword evidence="3" id="KW-0131">Cell cycle</keyword>
<dbReference type="PANTHER" id="PTHR37307:SF1">
    <property type="entry name" value="CELL DIVISION PROTEIN WHIA-RELATED"/>
    <property type="match status" value="1"/>
</dbReference>
<evidence type="ECO:0008006" key="8">
    <source>
        <dbReference type="Google" id="ProtNLM"/>
    </source>
</evidence>
<evidence type="ECO:0000313" key="7">
    <source>
        <dbReference type="Proteomes" id="UP000019109"/>
    </source>
</evidence>
<comment type="caution">
    <text evidence="6">The sequence shown here is derived from an EMBL/GenBank/DDBJ whole genome shotgun (WGS) entry which is preliminary data.</text>
</comment>
<dbReference type="Proteomes" id="UP000019109">
    <property type="component" value="Unassembled WGS sequence"/>
</dbReference>
<dbReference type="GO" id="GO:0051301">
    <property type="term" value="P:cell division"/>
    <property type="evidence" value="ECO:0007669"/>
    <property type="project" value="UniProtKB-KW"/>
</dbReference>
<evidence type="ECO:0000259" key="5">
    <source>
        <dbReference type="Pfam" id="PF14527"/>
    </source>
</evidence>
<organism evidence="6 7">
    <name type="scientific">Acetivibrio straminisolvens JCM 21531</name>
    <dbReference type="NCBI Taxonomy" id="1294263"/>
    <lineage>
        <taxon>Bacteria</taxon>
        <taxon>Bacillati</taxon>
        <taxon>Bacillota</taxon>
        <taxon>Clostridia</taxon>
        <taxon>Eubacteriales</taxon>
        <taxon>Oscillospiraceae</taxon>
        <taxon>Acetivibrio</taxon>
    </lineage>
</organism>
<evidence type="ECO:0000259" key="4">
    <source>
        <dbReference type="Pfam" id="PF02650"/>
    </source>
</evidence>
<keyword evidence="7" id="KW-1185">Reference proteome</keyword>
<gene>
    <name evidence="6" type="ORF">JCM21531_1551</name>
</gene>
<evidence type="ECO:0000313" key="6">
    <source>
        <dbReference type="EMBL" id="GAE88127.1"/>
    </source>
</evidence>
<evidence type="ECO:0000256" key="1">
    <source>
        <dbReference type="ARBA" id="ARBA00022618"/>
    </source>
</evidence>
<dbReference type="InterPro" id="IPR023054">
    <property type="entry name" value="Sporulation_regulator_WhiA_C"/>
</dbReference>
<reference evidence="6" key="1">
    <citation type="journal article" date="2014" name="Genome Announc.">
        <title>Draft Genome Sequence of Clostridium straminisolvens Strain JCM 21531T, Isolated from a Cellulose-Degrading Bacterial Community.</title>
        <authorList>
            <person name="Yuki M."/>
            <person name="Oshima K."/>
            <person name="Suda W."/>
            <person name="Sakamoto M."/>
            <person name="Kitamura K."/>
            <person name="Iida T."/>
            <person name="Hattori M."/>
            <person name="Ohkuma M."/>
        </authorList>
    </citation>
    <scope>NUCLEOTIDE SEQUENCE [LARGE SCALE GENOMIC DNA]</scope>
    <source>
        <strain evidence="6">JCM 21531</strain>
    </source>
</reference>
<sequence length="159" mass="18101">MTLATEVSELMDSFKLNSKVTKRKGNYVVYLKEGENIVDFLNIIGAHSALLELENIRILKEMRNNVNRIVNCETANLQKTVDASVRQVENINYIKDNLGFDKLPENLREIAKIRLDYSDATLKELGEMLSPPLGKSGVNHRLRKLDKIAESLRNMKGEL</sequence>
<dbReference type="EMBL" id="BAVR01000014">
    <property type="protein sequence ID" value="GAE88127.1"/>
    <property type="molecule type" value="Genomic_DNA"/>
</dbReference>
<feature type="domain" description="WhiA LAGLIDADG-like" evidence="5">
    <location>
        <begin position="3"/>
        <end position="63"/>
    </location>
</feature>
<keyword evidence="2" id="KW-0238">DNA-binding</keyword>
<dbReference type="SUPFAM" id="SSF55608">
    <property type="entry name" value="Homing endonucleases"/>
    <property type="match status" value="1"/>
</dbReference>
<keyword evidence="1" id="KW-0132">Cell division</keyword>